<dbReference type="AlphaFoldDB" id="A0A8J7P966"/>
<evidence type="ECO:0000313" key="4">
    <source>
        <dbReference type="Proteomes" id="UP000664277"/>
    </source>
</evidence>
<protein>
    <submittedName>
        <fullName evidence="3">Universal stress protein</fullName>
    </submittedName>
</protein>
<dbReference type="InterPro" id="IPR006016">
    <property type="entry name" value="UspA"/>
</dbReference>
<dbReference type="PANTHER" id="PTHR46268">
    <property type="entry name" value="STRESS RESPONSE PROTEIN NHAX"/>
    <property type="match status" value="1"/>
</dbReference>
<feature type="domain" description="UspA" evidence="2">
    <location>
        <begin position="148"/>
        <end position="292"/>
    </location>
</feature>
<dbReference type="Proteomes" id="UP000664277">
    <property type="component" value="Unassembled WGS sequence"/>
</dbReference>
<dbReference type="InterPro" id="IPR006015">
    <property type="entry name" value="Universal_stress_UspA"/>
</dbReference>
<evidence type="ECO:0000259" key="2">
    <source>
        <dbReference type="Pfam" id="PF00582"/>
    </source>
</evidence>
<dbReference type="EMBL" id="JAFLCK010000046">
    <property type="protein sequence ID" value="MBN8662639.1"/>
    <property type="molecule type" value="Genomic_DNA"/>
</dbReference>
<comment type="similarity">
    <text evidence="1">Belongs to the universal stress protein A family.</text>
</comment>
<evidence type="ECO:0000313" key="3">
    <source>
        <dbReference type="EMBL" id="MBN8662639.1"/>
    </source>
</evidence>
<sequence>MKILFAVDGSEISQRAIAQFLDFRCPFGTELKVVSVVDFFEPFPSIEDVKEREIKAAQKLVDDTVNKLKETHKDSVVSGVLLDGYAIDEILREAKTFAADLIVVGSHGRTGLSELVLGSVSRAVMHHAPCSVRIIRDASAASEASGGNVLLAVDDSQYSDRLIDHVLALPWSAKTKFRLFHVVPEIDPGLLLDPEAEFSATIKGYYEAKLAGAEEWLKPLVGKLNSSYGEAVAEFKVVVGEAREEILQEAKAWPCDLVMMGSHGRRGIERFLLGSVSEAVATHALTSVEVVR</sequence>
<proteinExistence type="inferred from homology"/>
<organism evidence="3 4">
    <name type="scientific">Candidatus Obscuribacter phosphatis</name>
    <dbReference type="NCBI Taxonomy" id="1906157"/>
    <lineage>
        <taxon>Bacteria</taxon>
        <taxon>Bacillati</taxon>
        <taxon>Candidatus Melainabacteria</taxon>
        <taxon>Candidatus Obscuribacterales</taxon>
        <taxon>Candidatus Obscuribacteraceae</taxon>
        <taxon>Candidatus Obscuribacter</taxon>
    </lineage>
</organism>
<name>A0A8J7P966_9BACT</name>
<accession>A0A8J7P966</accession>
<gene>
    <name evidence="3" type="ORF">J0M35_19885</name>
</gene>
<dbReference type="InterPro" id="IPR014729">
    <property type="entry name" value="Rossmann-like_a/b/a_fold"/>
</dbReference>
<evidence type="ECO:0000256" key="1">
    <source>
        <dbReference type="ARBA" id="ARBA00008791"/>
    </source>
</evidence>
<dbReference type="Pfam" id="PF00582">
    <property type="entry name" value="Usp"/>
    <property type="match status" value="2"/>
</dbReference>
<dbReference type="SUPFAM" id="SSF52402">
    <property type="entry name" value="Adenine nucleotide alpha hydrolases-like"/>
    <property type="match status" value="2"/>
</dbReference>
<feature type="domain" description="UspA" evidence="2">
    <location>
        <begin position="2"/>
        <end position="136"/>
    </location>
</feature>
<dbReference type="PANTHER" id="PTHR46268:SF15">
    <property type="entry name" value="UNIVERSAL STRESS PROTEIN HP_0031"/>
    <property type="match status" value="1"/>
</dbReference>
<dbReference type="Gene3D" id="3.40.50.620">
    <property type="entry name" value="HUPs"/>
    <property type="match status" value="2"/>
</dbReference>
<comment type="caution">
    <text evidence="3">The sequence shown here is derived from an EMBL/GenBank/DDBJ whole genome shotgun (WGS) entry which is preliminary data.</text>
</comment>
<reference evidence="3" key="1">
    <citation type="submission" date="2021-02" db="EMBL/GenBank/DDBJ databases">
        <title>Genome-Resolved Metagenomics of a Microbial Community Performing Photosynthetic Biological Nutrient Removal.</title>
        <authorList>
            <person name="Mcdaniel E.A."/>
        </authorList>
    </citation>
    <scope>NUCLEOTIDE SEQUENCE</scope>
    <source>
        <strain evidence="3">UWPOB_OBS1</strain>
    </source>
</reference>
<dbReference type="PRINTS" id="PR01438">
    <property type="entry name" value="UNVRSLSTRESS"/>
</dbReference>
<dbReference type="CDD" id="cd00293">
    <property type="entry name" value="USP-like"/>
    <property type="match status" value="2"/>
</dbReference>